<evidence type="ECO:0000313" key="2">
    <source>
        <dbReference type="EMBL" id="EOB00072.1"/>
    </source>
</evidence>
<dbReference type="Proteomes" id="UP000296049">
    <property type="component" value="Unassembled WGS sequence"/>
</dbReference>
<evidence type="ECO:0000256" key="1">
    <source>
        <dbReference type="SAM" id="MobiDB-lite"/>
    </source>
</evidence>
<protein>
    <submittedName>
        <fullName evidence="2">Uncharacterized protein</fullName>
    </submittedName>
</protein>
<name>R0JSB7_ANAPL</name>
<keyword evidence="3" id="KW-1185">Reference proteome</keyword>
<dbReference type="EMBL" id="KB743240">
    <property type="protein sequence ID" value="EOB00072.1"/>
    <property type="molecule type" value="Genomic_DNA"/>
</dbReference>
<reference evidence="3" key="1">
    <citation type="journal article" date="2013" name="Nat. Genet.">
        <title>The duck genome and transcriptome provide insight into an avian influenza virus reservoir species.</title>
        <authorList>
            <person name="Huang Y."/>
            <person name="Li Y."/>
            <person name="Burt D.W."/>
            <person name="Chen H."/>
            <person name="Zhang Y."/>
            <person name="Qian W."/>
            <person name="Kim H."/>
            <person name="Gan S."/>
            <person name="Zhao Y."/>
            <person name="Li J."/>
            <person name="Yi K."/>
            <person name="Feng H."/>
            <person name="Zhu P."/>
            <person name="Li B."/>
            <person name="Liu Q."/>
            <person name="Fairley S."/>
            <person name="Magor K.E."/>
            <person name="Du Z."/>
            <person name="Hu X."/>
            <person name="Goodman L."/>
            <person name="Tafer H."/>
            <person name="Vignal A."/>
            <person name="Lee T."/>
            <person name="Kim K.W."/>
            <person name="Sheng Z."/>
            <person name="An Y."/>
            <person name="Searle S."/>
            <person name="Herrero J."/>
            <person name="Groenen M.A."/>
            <person name="Crooijmans R.P."/>
            <person name="Faraut T."/>
            <person name="Cai Q."/>
            <person name="Webster R.G."/>
            <person name="Aldridge J.R."/>
            <person name="Warren W.C."/>
            <person name="Bartschat S."/>
            <person name="Kehr S."/>
            <person name="Marz M."/>
            <person name="Stadler P.F."/>
            <person name="Smith J."/>
            <person name="Kraus R.H."/>
            <person name="Zhao Y."/>
            <person name="Ren L."/>
            <person name="Fei J."/>
            <person name="Morisson M."/>
            <person name="Kaiser P."/>
            <person name="Griffin D.K."/>
            <person name="Rao M."/>
            <person name="Pitel F."/>
            <person name="Wang J."/>
            <person name="Li N."/>
        </authorList>
    </citation>
    <scope>NUCLEOTIDE SEQUENCE [LARGE SCALE GENOMIC DNA]</scope>
</reference>
<evidence type="ECO:0000313" key="3">
    <source>
        <dbReference type="Proteomes" id="UP000296049"/>
    </source>
</evidence>
<organism evidence="2 3">
    <name type="scientific">Anas platyrhynchos</name>
    <name type="common">Mallard</name>
    <name type="synonym">Anas boschas</name>
    <dbReference type="NCBI Taxonomy" id="8839"/>
    <lineage>
        <taxon>Eukaryota</taxon>
        <taxon>Metazoa</taxon>
        <taxon>Chordata</taxon>
        <taxon>Craniata</taxon>
        <taxon>Vertebrata</taxon>
        <taxon>Euteleostomi</taxon>
        <taxon>Archelosauria</taxon>
        <taxon>Archosauria</taxon>
        <taxon>Dinosauria</taxon>
        <taxon>Saurischia</taxon>
        <taxon>Theropoda</taxon>
        <taxon>Coelurosauria</taxon>
        <taxon>Aves</taxon>
        <taxon>Neognathae</taxon>
        <taxon>Galloanserae</taxon>
        <taxon>Anseriformes</taxon>
        <taxon>Anatidae</taxon>
        <taxon>Anatinae</taxon>
        <taxon>Anas</taxon>
    </lineage>
</organism>
<proteinExistence type="predicted"/>
<feature type="compositionally biased region" description="Acidic residues" evidence="1">
    <location>
        <begin position="140"/>
        <end position="152"/>
    </location>
</feature>
<dbReference type="AlphaFoldDB" id="R0JSB7"/>
<feature type="region of interest" description="Disordered" evidence="1">
    <location>
        <begin position="140"/>
        <end position="170"/>
    </location>
</feature>
<sequence length="285" mass="30688">MTRISNTIGGAAAEEQHSLLKCEDQASILFTSLFWNHLGTGTVQCHGAEPVSTAPEPAALGAKYFPTSEKGLFPFHERRYLKPRRNANFSSTSSIWATGPLSWIKRVLSVSEMRSDQQPKHGENHGQAGLVEEADTAVLEEPDGEDGEGEQQDEGRKAGLPLGGSKVPAAKAEGQEWVPAWDMDIGSRGSPGPTSVGWCSVWREPLALGNLQGETKKGQCDVIPEYAMISVAVWFLNAAGAVEASRQPAVEGWVKAAPDPSEPQRPSPAFSTLRPRFGFRNALPS</sequence>
<gene>
    <name evidence="2" type="ORF">Anapl_12534</name>
</gene>
<feature type="region of interest" description="Disordered" evidence="1">
    <location>
        <begin position="255"/>
        <end position="277"/>
    </location>
</feature>
<accession>R0JSB7</accession>